<keyword evidence="3" id="KW-1185">Reference proteome</keyword>
<name>A0A5N6DJB0_ASPPA</name>
<feature type="transmembrane region" description="Helical" evidence="1">
    <location>
        <begin position="26"/>
        <end position="47"/>
    </location>
</feature>
<keyword evidence="1" id="KW-1133">Transmembrane helix</keyword>
<dbReference type="VEuPathDB" id="FungiDB:BDV34DRAFT_196249"/>
<organism evidence="2 3">
    <name type="scientific">Aspergillus parasiticus</name>
    <dbReference type="NCBI Taxonomy" id="5067"/>
    <lineage>
        <taxon>Eukaryota</taxon>
        <taxon>Fungi</taxon>
        <taxon>Dikarya</taxon>
        <taxon>Ascomycota</taxon>
        <taxon>Pezizomycotina</taxon>
        <taxon>Eurotiomycetes</taxon>
        <taxon>Eurotiomycetidae</taxon>
        <taxon>Eurotiales</taxon>
        <taxon>Aspergillaceae</taxon>
        <taxon>Aspergillus</taxon>
        <taxon>Aspergillus subgen. Circumdati</taxon>
    </lineage>
</organism>
<protein>
    <submittedName>
        <fullName evidence="2">Uncharacterized protein</fullName>
    </submittedName>
</protein>
<dbReference type="AlphaFoldDB" id="A0A5N6DJB0"/>
<evidence type="ECO:0000313" key="3">
    <source>
        <dbReference type="Proteomes" id="UP000326532"/>
    </source>
</evidence>
<evidence type="ECO:0000256" key="1">
    <source>
        <dbReference type="SAM" id="Phobius"/>
    </source>
</evidence>
<dbReference type="EMBL" id="ML734973">
    <property type="protein sequence ID" value="KAB8205159.1"/>
    <property type="molecule type" value="Genomic_DNA"/>
</dbReference>
<keyword evidence="1" id="KW-0812">Transmembrane</keyword>
<evidence type="ECO:0000313" key="2">
    <source>
        <dbReference type="EMBL" id="KAB8205159.1"/>
    </source>
</evidence>
<accession>A0A5N6DJB0</accession>
<reference evidence="2 3" key="1">
    <citation type="submission" date="2019-04" db="EMBL/GenBank/DDBJ databases">
        <title>Fungal friends and foes A comparative genomics study of 23 Aspergillus species from section Flavi.</title>
        <authorList>
            <consortium name="DOE Joint Genome Institute"/>
            <person name="Kjaerbolling I."/>
            <person name="Vesth T.C."/>
            <person name="Frisvad J.C."/>
            <person name="Nybo J.L."/>
            <person name="Theobald S."/>
            <person name="Kildgaard S."/>
            <person name="Petersen T.I."/>
            <person name="Kuo A."/>
            <person name="Sato A."/>
            <person name="Lyhne E.K."/>
            <person name="Kogle M.E."/>
            <person name="Wiebenga A."/>
            <person name="Kun R.S."/>
            <person name="Lubbers R.J."/>
            <person name="Makela M.R."/>
            <person name="Barry K."/>
            <person name="Chovatia M."/>
            <person name="Clum A."/>
            <person name="Daum C."/>
            <person name="Haridas S."/>
            <person name="He G."/>
            <person name="LaButti K."/>
            <person name="Lipzen A."/>
            <person name="Mondo S."/>
            <person name="Pangilinan J."/>
            <person name="Riley R."/>
            <person name="Salamov A."/>
            <person name="Simmons B.A."/>
            <person name="Magnuson J.K."/>
            <person name="Henrissat B."/>
            <person name="Mortensen U.H."/>
            <person name="Larsen T.O."/>
            <person name="De vries R.P."/>
            <person name="Grigoriev I.V."/>
            <person name="Machida M."/>
            <person name="Baker S.E."/>
            <person name="Andersen M.R."/>
        </authorList>
    </citation>
    <scope>NUCLEOTIDE SEQUENCE [LARGE SCALE GENOMIC DNA]</scope>
    <source>
        <strain evidence="2 3">CBS 117618</strain>
    </source>
</reference>
<sequence>MSCQLKLPFHSLNSAGPTPGHLRLHHLLHCLAGVTAVHLPVLVLILLSPAI</sequence>
<dbReference type="Proteomes" id="UP000326532">
    <property type="component" value="Unassembled WGS sequence"/>
</dbReference>
<gene>
    <name evidence="2" type="ORF">BDV34DRAFT_196249</name>
</gene>
<keyword evidence="1" id="KW-0472">Membrane</keyword>
<proteinExistence type="predicted"/>